<evidence type="ECO:0000256" key="1">
    <source>
        <dbReference type="SAM" id="Coils"/>
    </source>
</evidence>
<dbReference type="OMA" id="QTEMRTI"/>
<proteinExistence type="predicted"/>
<accession>A0A0A1UBT6</accession>
<evidence type="ECO:0000313" key="3">
    <source>
        <dbReference type="Proteomes" id="UP000014680"/>
    </source>
</evidence>
<dbReference type="AlphaFoldDB" id="A0A0A1UBT6"/>
<feature type="coiled-coil region" evidence="1">
    <location>
        <begin position="150"/>
        <end position="184"/>
    </location>
</feature>
<name>A0A0A1UBT6_ENTIV</name>
<protein>
    <submittedName>
        <fullName evidence="2">Uncharacterized protein</fullName>
    </submittedName>
</protein>
<gene>
    <name evidence="2" type="ORF">EIN_424910</name>
</gene>
<reference evidence="2 3" key="1">
    <citation type="submission" date="2012-10" db="EMBL/GenBank/DDBJ databases">
        <authorList>
            <person name="Zafar N."/>
            <person name="Inman J."/>
            <person name="Hall N."/>
            <person name="Lorenzi H."/>
            <person name="Caler E."/>
        </authorList>
    </citation>
    <scope>NUCLEOTIDE SEQUENCE [LARGE SCALE GENOMIC DNA]</scope>
    <source>
        <strain evidence="2 3">IP1</strain>
    </source>
</reference>
<sequence length="299" mass="34762">MNAKRDKRGALLTESDLPRTCDFLSSEILKYLQDNCNIAYFDDNMDVKRQIDEIAEINDVSIISEFKELFTTIAEAYGEGTPSAVIASMCLEAIKEFELQYVLPEDVQKERKREGRGLFGDDSTIKKKKIEMLVAKYAKRVLTEERCNEIDAYKRERDNLIQQKNLLEDEITRLQEELKDSIEKVILERAEPTDESKEFKEPPLIKKTKIKKNKKDSEKINFKLSTETPSLRESEENVFKEKDQTEMRTIIEKLTQMPPDQLEKIKNIVEPGGEEVVKFNLTTLSDDKFRLVKDAVMNF</sequence>
<dbReference type="VEuPathDB" id="AmoebaDB:EIN_424910"/>
<dbReference type="RefSeq" id="XP_004256540.1">
    <property type="nucleotide sequence ID" value="XM_004256492.1"/>
</dbReference>
<dbReference type="OrthoDB" id="29258at2759"/>
<evidence type="ECO:0000313" key="2">
    <source>
        <dbReference type="EMBL" id="ELP89769.1"/>
    </source>
</evidence>
<keyword evidence="3" id="KW-1185">Reference proteome</keyword>
<dbReference type="Proteomes" id="UP000014680">
    <property type="component" value="Unassembled WGS sequence"/>
</dbReference>
<dbReference type="KEGG" id="eiv:EIN_424910"/>
<dbReference type="EMBL" id="KB206573">
    <property type="protein sequence ID" value="ELP89769.1"/>
    <property type="molecule type" value="Genomic_DNA"/>
</dbReference>
<keyword evidence="1" id="KW-0175">Coiled coil</keyword>
<dbReference type="GeneID" id="14888779"/>
<organism evidence="2 3">
    <name type="scientific">Entamoeba invadens IP1</name>
    <dbReference type="NCBI Taxonomy" id="370355"/>
    <lineage>
        <taxon>Eukaryota</taxon>
        <taxon>Amoebozoa</taxon>
        <taxon>Evosea</taxon>
        <taxon>Archamoebae</taxon>
        <taxon>Mastigamoebida</taxon>
        <taxon>Entamoebidae</taxon>
        <taxon>Entamoeba</taxon>
    </lineage>
</organism>